<name>A0AAW3RWM7_9GAMM</name>
<reference evidence="1 2" key="1">
    <citation type="submission" date="2020-07" db="EMBL/GenBank/DDBJ databases">
        <title>Updated taxonomy of Pectobacterium genus in the CIRM-CFBP bacterial collection: when new species reveal old endemic population.</title>
        <authorList>
            <person name="Pedron J."/>
            <person name="Barny M.A."/>
            <person name="Portier P."/>
        </authorList>
    </citation>
    <scope>NUCLEOTIDE SEQUENCE [LARGE SCALE GENOMIC DNA]</scope>
    <source>
        <strain evidence="1 2">CFBP5669</strain>
    </source>
</reference>
<dbReference type="EMBL" id="JACDRT010000017">
    <property type="protein sequence ID" value="MBA0160865.1"/>
    <property type="molecule type" value="Genomic_DNA"/>
</dbReference>
<accession>A0AAW3RWM7</accession>
<organism evidence="1 2">
    <name type="scientific">Pectobacterium versatile</name>
    <dbReference type="NCBI Taxonomy" id="2488639"/>
    <lineage>
        <taxon>Bacteria</taxon>
        <taxon>Pseudomonadati</taxon>
        <taxon>Pseudomonadota</taxon>
        <taxon>Gammaproteobacteria</taxon>
        <taxon>Enterobacterales</taxon>
        <taxon>Pectobacteriaceae</taxon>
        <taxon>Pectobacterium</taxon>
    </lineage>
</organism>
<gene>
    <name evidence="1" type="ORF">H0253_18695</name>
</gene>
<dbReference type="Proteomes" id="UP000584405">
    <property type="component" value="Unassembled WGS sequence"/>
</dbReference>
<evidence type="ECO:0000313" key="1">
    <source>
        <dbReference type="EMBL" id="MBA0160865.1"/>
    </source>
</evidence>
<proteinExistence type="predicted"/>
<evidence type="ECO:0000313" key="2">
    <source>
        <dbReference type="Proteomes" id="UP000584405"/>
    </source>
</evidence>
<protein>
    <recommendedName>
        <fullName evidence="3">Transposase</fullName>
    </recommendedName>
</protein>
<dbReference type="AlphaFoldDB" id="A0AAW3RWM7"/>
<evidence type="ECO:0008006" key="3">
    <source>
        <dbReference type="Google" id="ProtNLM"/>
    </source>
</evidence>
<comment type="caution">
    <text evidence="1">The sequence shown here is derived from an EMBL/GenBank/DDBJ whole genome shotgun (WGS) entry which is preliminary data.</text>
</comment>
<sequence length="36" mass="4224">MPIKTKITTLNTNKSHINGIKTQQTHRFKRSLVFIQ</sequence>